<keyword evidence="2" id="KW-0812">Transmembrane</keyword>
<sequence length="786" mass="80644">MATFKLIGLTDTFNDKGSVAYKFFVGFHDLGLVMAGLAILILTITNILRAKSKYKSALTNIILVLMVSAILPWGLSQIGGALNKTVASTQGVSATKMKQTLASQPITDNTVDLIKLARGGFNDSLTKDGVLKVGKSGGSAFNDLTSSGNSENSITHVDFGQTISSADTDMVKSLNNYKKGSGDVFTHELYASKINSKTGKVVNDVIEISKHSFLLKSLNAFEPVYTRYQVNWIPAFAQLLILGVLFLTLAMRIVKSVFDITTMGIISPYVGLVNLRSSRKYKELLTSIAGAFASMELEIVVIRIMMLIMDYVPTVISKAGNLGLGEQGLLNIVVYLGAFYGCFSGVGFIEKYTGVSQGHGDEAQQIAATAGLGMAAGAMGSSLISGAKGASQWATGKGGSVTGRAGNGSIGLPGLIGKGASAMGAVGEAVSHPVQSAKAGVSGIKNGVQSRAQGIADKFHSGQDSVNSHFDAGTAGSNGVNGSEGAGTTGSDGSSGTSSNGVNGAATGSNDGQNGSNGNTGSTTNSQNGQSGINGTDGAGTNGENGNTGMSGTSQDGHSTNGINGIDGRSGENGQASATGLTGSEYSGTAGNDANDTADSHTVVQNSDHNENGISDTPSGTSTTNGKTGGIPSSSDPRINGNNQPTGSTRTMPGVSTPQTSSGKSNGLPTGNNSVRKGQVPKGNAYKPKPDSKVRGGVTSSKHATKPSVNKKPESGIDNKTARQNSQQTEKPLAGPSNAKQSFNTSEQKFANGKQQLSQSMQRMTQSSQKDHVTGRDFEDDDDDQG</sequence>
<feature type="region of interest" description="Disordered" evidence="1">
    <location>
        <begin position="460"/>
        <end position="786"/>
    </location>
</feature>
<dbReference type="InterPro" id="IPR058521">
    <property type="entry name" value="DUF8208"/>
</dbReference>
<dbReference type="Pfam" id="PF26635">
    <property type="entry name" value="DUF8208"/>
    <property type="match status" value="1"/>
</dbReference>
<feature type="compositionally biased region" description="Low complexity" evidence="1">
    <location>
        <begin position="755"/>
        <end position="768"/>
    </location>
</feature>
<dbReference type="NCBIfam" id="NF045890">
    <property type="entry name" value="conj_pls20_p028"/>
    <property type="match status" value="1"/>
</dbReference>
<accession>A0ABZ0Q284</accession>
<proteinExistence type="predicted"/>
<keyword evidence="5" id="KW-1185">Reference proteome</keyword>
<keyword evidence="2" id="KW-1133">Transmembrane helix</keyword>
<evidence type="ECO:0000313" key="4">
    <source>
        <dbReference type="EMBL" id="WPC21068.1"/>
    </source>
</evidence>
<feature type="compositionally biased region" description="Polar residues" evidence="1">
    <location>
        <begin position="572"/>
        <end position="616"/>
    </location>
</feature>
<feature type="transmembrane region" description="Helical" evidence="2">
    <location>
        <begin position="57"/>
        <end position="75"/>
    </location>
</feature>
<evidence type="ECO:0000256" key="1">
    <source>
        <dbReference type="SAM" id="MobiDB-lite"/>
    </source>
</evidence>
<organism evidence="4 5">
    <name type="scientific">Pediococcus inopinatus</name>
    <dbReference type="NCBI Taxonomy" id="114090"/>
    <lineage>
        <taxon>Bacteria</taxon>
        <taxon>Bacillati</taxon>
        <taxon>Bacillota</taxon>
        <taxon>Bacilli</taxon>
        <taxon>Lactobacillales</taxon>
        <taxon>Lactobacillaceae</taxon>
        <taxon>Pediococcus</taxon>
    </lineage>
</organism>
<dbReference type="EMBL" id="CP104778">
    <property type="protein sequence ID" value="WPC21068.1"/>
    <property type="molecule type" value="Genomic_DNA"/>
</dbReference>
<feature type="transmembrane region" description="Helical" evidence="2">
    <location>
        <begin position="20"/>
        <end position="45"/>
    </location>
</feature>
<dbReference type="Proteomes" id="UP001302696">
    <property type="component" value="Chromosome"/>
</dbReference>
<protein>
    <recommendedName>
        <fullName evidence="3">DUF8208 domain-containing protein</fullName>
    </recommendedName>
</protein>
<evidence type="ECO:0000313" key="5">
    <source>
        <dbReference type="Proteomes" id="UP001302696"/>
    </source>
</evidence>
<feature type="compositionally biased region" description="Polar residues" evidence="1">
    <location>
        <begin position="631"/>
        <end position="676"/>
    </location>
</feature>
<feature type="compositionally biased region" description="Low complexity" evidence="1">
    <location>
        <begin position="544"/>
        <end position="553"/>
    </location>
</feature>
<evidence type="ECO:0000256" key="2">
    <source>
        <dbReference type="SAM" id="Phobius"/>
    </source>
</evidence>
<name>A0ABZ0Q284_9LACO</name>
<feature type="transmembrane region" description="Helical" evidence="2">
    <location>
        <begin position="329"/>
        <end position="349"/>
    </location>
</feature>
<feature type="compositionally biased region" description="Low complexity" evidence="1">
    <location>
        <begin position="617"/>
        <end position="626"/>
    </location>
</feature>
<reference evidence="5" key="1">
    <citation type="submission" date="2024-06" db="EMBL/GenBank/DDBJ databases">
        <authorList>
            <person name="Chang H.C."/>
            <person name="Mun S.Y."/>
        </authorList>
    </citation>
    <scope>NUCLEOTIDE SEQUENCE [LARGE SCALE GENOMIC DNA]</scope>
    <source>
        <strain evidence="5">KT1</strain>
    </source>
</reference>
<feature type="compositionally biased region" description="Low complexity" evidence="1">
    <location>
        <begin position="491"/>
        <end position="534"/>
    </location>
</feature>
<feature type="transmembrane region" description="Helical" evidence="2">
    <location>
        <begin position="284"/>
        <end position="309"/>
    </location>
</feature>
<evidence type="ECO:0000259" key="3">
    <source>
        <dbReference type="Pfam" id="PF26635"/>
    </source>
</evidence>
<feature type="compositionally biased region" description="Polar residues" evidence="1">
    <location>
        <begin position="738"/>
        <end position="749"/>
    </location>
</feature>
<gene>
    <name evidence="4" type="ORF">N6G96_07160</name>
</gene>
<dbReference type="InterPro" id="IPR058066">
    <property type="entry name" value="pXO2-14_N"/>
</dbReference>
<feature type="compositionally biased region" description="Polar residues" evidence="1">
    <location>
        <begin position="554"/>
        <end position="563"/>
    </location>
</feature>
<feature type="domain" description="DUF8208" evidence="3">
    <location>
        <begin position="8"/>
        <end position="369"/>
    </location>
</feature>
<feature type="transmembrane region" description="Helical" evidence="2">
    <location>
        <begin position="232"/>
        <end position="254"/>
    </location>
</feature>
<feature type="compositionally biased region" description="Basic and acidic residues" evidence="1">
    <location>
        <begin position="711"/>
        <end position="721"/>
    </location>
</feature>
<keyword evidence="2" id="KW-0472">Membrane</keyword>